<proteinExistence type="predicted"/>
<evidence type="ECO:0000313" key="2">
    <source>
        <dbReference type="Proteomes" id="UP000642571"/>
    </source>
</evidence>
<keyword evidence="2" id="KW-1185">Reference proteome</keyword>
<dbReference type="EMBL" id="BMIN01000002">
    <property type="protein sequence ID" value="GGD01386.1"/>
    <property type="molecule type" value="Genomic_DNA"/>
</dbReference>
<evidence type="ECO:0000313" key="1">
    <source>
        <dbReference type="EMBL" id="GGD01386.1"/>
    </source>
</evidence>
<comment type="caution">
    <text evidence="1">The sequence shown here is derived from an EMBL/GenBank/DDBJ whole genome shotgun (WGS) entry which is preliminary data.</text>
</comment>
<sequence>MGKSVQDKASQLQYLTNRFQILSQVVESIDSTDAEAEDLDRLLQMMKDLEGKVERFKKDWEAEG</sequence>
<accession>A0ABQ1PR58</accession>
<dbReference type="Proteomes" id="UP000642571">
    <property type="component" value="Unassembled WGS sequence"/>
</dbReference>
<dbReference type="RefSeq" id="WP_188650741.1">
    <property type="nucleotide sequence ID" value="NZ_BMIN01000002.1"/>
</dbReference>
<gene>
    <name evidence="1" type="primary">yfjT</name>
    <name evidence="1" type="ORF">GCM10011389_05860</name>
</gene>
<name>A0ABQ1PR58_9BACI</name>
<reference evidence="2" key="1">
    <citation type="journal article" date="2019" name="Int. J. Syst. Evol. Microbiol.">
        <title>The Global Catalogue of Microorganisms (GCM) 10K type strain sequencing project: providing services to taxonomists for standard genome sequencing and annotation.</title>
        <authorList>
            <consortium name="The Broad Institute Genomics Platform"/>
            <consortium name="The Broad Institute Genome Sequencing Center for Infectious Disease"/>
            <person name="Wu L."/>
            <person name="Ma J."/>
        </authorList>
    </citation>
    <scope>NUCLEOTIDE SEQUENCE [LARGE SCALE GENOMIC DNA]</scope>
    <source>
        <strain evidence="2">CGMCC 1.15353</strain>
    </source>
</reference>
<organism evidence="1 2">
    <name type="scientific">Pontibacillus salipaludis</name>
    <dbReference type="NCBI Taxonomy" id="1697394"/>
    <lineage>
        <taxon>Bacteria</taxon>
        <taxon>Bacillati</taxon>
        <taxon>Bacillota</taxon>
        <taxon>Bacilli</taxon>
        <taxon>Bacillales</taxon>
        <taxon>Bacillaceae</taxon>
        <taxon>Pontibacillus</taxon>
    </lineage>
</organism>
<protein>
    <submittedName>
        <fullName evidence="1">Uncharacterized protein</fullName>
    </submittedName>
</protein>
<dbReference type="NCBIfam" id="NF040878">
    <property type="entry name" value="SE1561_fam"/>
    <property type="match status" value="1"/>
</dbReference>
<dbReference type="InterPro" id="IPR047670">
    <property type="entry name" value="YfjT-like"/>
</dbReference>